<dbReference type="InterPro" id="IPR013595">
    <property type="entry name" value="Pept_S33_TAP-like_C"/>
</dbReference>
<dbReference type="Pfam" id="PF00561">
    <property type="entry name" value="Abhydrolase_1"/>
    <property type="match status" value="1"/>
</dbReference>
<evidence type="ECO:0000313" key="7">
    <source>
        <dbReference type="EMBL" id="QEV64437.1"/>
    </source>
</evidence>
<dbReference type="EMBL" id="CP023690">
    <property type="protein sequence ID" value="QEV64437.1"/>
    <property type="molecule type" value="Genomic_DNA"/>
</dbReference>
<organism evidence="7 8">
    <name type="scientific">Streptomyces spectabilis</name>
    <dbReference type="NCBI Taxonomy" id="68270"/>
    <lineage>
        <taxon>Bacteria</taxon>
        <taxon>Bacillati</taxon>
        <taxon>Actinomycetota</taxon>
        <taxon>Actinomycetes</taxon>
        <taxon>Kitasatosporales</taxon>
        <taxon>Streptomycetaceae</taxon>
        <taxon>Streptomyces</taxon>
    </lineage>
</organism>
<dbReference type="Pfam" id="PF08386">
    <property type="entry name" value="Abhydrolase_4"/>
    <property type="match status" value="1"/>
</dbReference>
<evidence type="ECO:0000313" key="8">
    <source>
        <dbReference type="Proteomes" id="UP000326505"/>
    </source>
</evidence>
<name>A0A5P2XHD6_STRST</name>
<accession>A0A5P2XHD6</accession>
<dbReference type="PANTHER" id="PTHR43248:SF29">
    <property type="entry name" value="TRIPEPTIDYL AMINOPEPTIDASE"/>
    <property type="match status" value="1"/>
</dbReference>
<dbReference type="SUPFAM" id="SSF53474">
    <property type="entry name" value="alpha/beta-Hydrolases"/>
    <property type="match status" value="1"/>
</dbReference>
<dbReference type="KEGG" id="sspb:CP982_03535"/>
<feature type="compositionally biased region" description="Basic and acidic residues" evidence="4">
    <location>
        <begin position="373"/>
        <end position="383"/>
    </location>
</feature>
<dbReference type="InterPro" id="IPR029058">
    <property type="entry name" value="AB_hydrolase_fold"/>
</dbReference>
<evidence type="ECO:0000259" key="6">
    <source>
        <dbReference type="Pfam" id="PF08386"/>
    </source>
</evidence>
<comment type="similarity">
    <text evidence="1">Belongs to the peptidase S33 family.</text>
</comment>
<keyword evidence="3 7" id="KW-0378">Hydrolase</keyword>
<feature type="compositionally biased region" description="Acidic residues" evidence="4">
    <location>
        <begin position="147"/>
        <end position="159"/>
    </location>
</feature>
<keyword evidence="2" id="KW-0732">Signal</keyword>
<feature type="domain" description="AB hydrolase-1" evidence="5">
    <location>
        <begin position="96"/>
        <end position="280"/>
    </location>
</feature>
<proteinExistence type="inferred from homology"/>
<feature type="region of interest" description="Disordered" evidence="4">
    <location>
        <begin position="356"/>
        <end position="386"/>
    </location>
</feature>
<evidence type="ECO:0000256" key="2">
    <source>
        <dbReference type="ARBA" id="ARBA00022729"/>
    </source>
</evidence>
<protein>
    <submittedName>
        <fullName evidence="7">Alpha/beta hydrolase</fullName>
    </submittedName>
</protein>
<dbReference type="Gene3D" id="3.40.50.1820">
    <property type="entry name" value="alpha/beta hydrolase"/>
    <property type="match status" value="1"/>
</dbReference>
<feature type="domain" description="Peptidase S33 tripeptidyl aminopeptidase-like C-terminal" evidence="6">
    <location>
        <begin position="428"/>
        <end position="522"/>
    </location>
</feature>
<evidence type="ECO:0000256" key="4">
    <source>
        <dbReference type="SAM" id="MobiDB-lite"/>
    </source>
</evidence>
<dbReference type="OrthoDB" id="4006962at2"/>
<sequence>MRVLALPLAVLTALPLAGCTTEGSRGSARQHADADPAARPELQRFYRQKLTWRECGDVECARLTVPRDYAHPGDGKTFVLPVARAATDDEERRVGTLVYNPGGPGESGVADLKDGGAESFGAKARAGFDIVSFDPRGVAGSRPALDCPEEEDEQEDAAEEQPPVPRTAAARAQALADARAEATACRKGSRGLLRHVGTQDVARDLDVLRAALGERKLTYVGWSYGTHLGTRYAEQFPRRVRAMVLDGAVDPSLGWAQRALSEGTGFRRAVDDYAKRCAEVVGSGCPGESPGEIRRLIEDLYERTEHEPLPVDGEEEGLGTTDVVDAVSLAMYAPEDDWKPLSAALRAGARGDGTKLAELSEAEEPGPAARLRGKGERGERESDGAVDNSDAAILAVSCADTAYPRTAEPYWDALERAEGKAGLYGVSSVLSVLACKDLPSGTQRPRRVAADGVPPVLVVGTTGDPATPYEEAESVAEQFPGGMLLTYEAPGHTAYGRAGACVTKRVDDYLVGLREVPDGTTC</sequence>
<evidence type="ECO:0000256" key="1">
    <source>
        <dbReference type="ARBA" id="ARBA00010088"/>
    </source>
</evidence>
<dbReference type="GO" id="GO:0016787">
    <property type="term" value="F:hydrolase activity"/>
    <property type="evidence" value="ECO:0007669"/>
    <property type="project" value="UniProtKB-KW"/>
</dbReference>
<gene>
    <name evidence="7" type="ORF">CP982_03535</name>
</gene>
<dbReference type="InterPro" id="IPR000073">
    <property type="entry name" value="AB_hydrolase_1"/>
</dbReference>
<evidence type="ECO:0000259" key="5">
    <source>
        <dbReference type="Pfam" id="PF00561"/>
    </source>
</evidence>
<reference evidence="7 8" key="1">
    <citation type="submission" date="2017-09" db="EMBL/GenBank/DDBJ databases">
        <authorList>
            <person name="Lee N."/>
            <person name="Cho B.-K."/>
        </authorList>
    </citation>
    <scope>NUCLEOTIDE SEQUENCE [LARGE SCALE GENOMIC DNA]</scope>
    <source>
        <strain evidence="7 8">ATCC 27465</strain>
    </source>
</reference>
<dbReference type="PANTHER" id="PTHR43248">
    <property type="entry name" value="2-SUCCINYL-6-HYDROXY-2,4-CYCLOHEXADIENE-1-CARBOXYLATE SYNTHASE"/>
    <property type="match status" value="1"/>
</dbReference>
<dbReference type="InterPro" id="IPR051601">
    <property type="entry name" value="Serine_prot/Carboxylest_S33"/>
</dbReference>
<evidence type="ECO:0000256" key="3">
    <source>
        <dbReference type="ARBA" id="ARBA00022801"/>
    </source>
</evidence>
<dbReference type="AlphaFoldDB" id="A0A5P2XHD6"/>
<feature type="region of interest" description="Disordered" evidence="4">
    <location>
        <begin position="139"/>
        <end position="167"/>
    </location>
</feature>
<dbReference type="Proteomes" id="UP000326505">
    <property type="component" value="Chromosome"/>
</dbReference>